<protein>
    <submittedName>
        <fullName evidence="1">Uncharacterized protein</fullName>
    </submittedName>
</protein>
<gene>
    <name evidence="1" type="ORF">DDIC_11205</name>
</gene>
<evidence type="ECO:0000313" key="1">
    <source>
        <dbReference type="EMBL" id="QCC86428.1"/>
    </source>
</evidence>
<dbReference type="EMBL" id="CP036295">
    <property type="protein sequence ID" value="QCC86428.1"/>
    <property type="molecule type" value="Genomic_DNA"/>
</dbReference>
<dbReference type="Gene3D" id="1.10.10.60">
    <property type="entry name" value="Homeodomain-like"/>
    <property type="match status" value="1"/>
</dbReference>
<name>A0A4P7UN45_DESDE</name>
<organism evidence="1 2">
    <name type="scientific">Desulfovibrio desulfuricans</name>
    <dbReference type="NCBI Taxonomy" id="876"/>
    <lineage>
        <taxon>Bacteria</taxon>
        <taxon>Pseudomonadati</taxon>
        <taxon>Thermodesulfobacteriota</taxon>
        <taxon>Desulfovibrionia</taxon>
        <taxon>Desulfovibrionales</taxon>
        <taxon>Desulfovibrionaceae</taxon>
        <taxon>Desulfovibrio</taxon>
    </lineage>
</organism>
<dbReference type="NCBIfam" id="NF040785">
    <property type="entry name" value="CD3324_fam"/>
    <property type="match status" value="1"/>
</dbReference>
<dbReference type="InterPro" id="IPR009057">
    <property type="entry name" value="Homeodomain-like_sf"/>
</dbReference>
<evidence type="ECO:0000313" key="2">
    <source>
        <dbReference type="Proteomes" id="UP000297065"/>
    </source>
</evidence>
<dbReference type="InterPro" id="IPR049739">
    <property type="entry name" value="YraL-like"/>
</dbReference>
<sequence>MGYKKAANVLPQHLLQAIQEYVDGEYLYIPRKQENKKHWGDAAPSHACRAARNREIAARRRAGWSVAQLAERYFLSQKAVYKILAACGPAARVC</sequence>
<dbReference type="OrthoDB" id="9800398at2"/>
<dbReference type="SUPFAM" id="SSF46689">
    <property type="entry name" value="Homeodomain-like"/>
    <property type="match status" value="1"/>
</dbReference>
<accession>A0A4P7UN45</accession>
<dbReference type="PANTHER" id="PTHR37812">
    <property type="entry name" value="MU-LIKE PROPHAGE FLUMU PROTEIN C"/>
    <property type="match status" value="1"/>
</dbReference>
<dbReference type="RefSeq" id="WP_136400515.1">
    <property type="nucleotide sequence ID" value="NZ_CP036295.1"/>
</dbReference>
<reference evidence="1 2" key="1">
    <citation type="submission" date="2019-02" db="EMBL/GenBank/DDBJ databases">
        <title>Complete Genome Sequence of Desulfovibrio desulfuricans IC1, a Sulfonate Utilizing Anaerobe.</title>
        <authorList>
            <person name="Day L.A."/>
            <person name="De Leon K.B."/>
            <person name="Wall J.D."/>
        </authorList>
    </citation>
    <scope>NUCLEOTIDE SEQUENCE [LARGE SCALE GENOMIC DNA]</scope>
    <source>
        <strain evidence="1 2">IC1</strain>
    </source>
</reference>
<dbReference type="PANTHER" id="PTHR37812:SF1">
    <property type="entry name" value="MU-LIKE PROPHAGE FLUMU PROTEIN C"/>
    <property type="match status" value="1"/>
</dbReference>
<proteinExistence type="predicted"/>
<dbReference type="Proteomes" id="UP000297065">
    <property type="component" value="Chromosome"/>
</dbReference>
<dbReference type="InterPro" id="IPR052411">
    <property type="entry name" value="c-mor_Regulatory_Protein"/>
</dbReference>
<dbReference type="AlphaFoldDB" id="A0A4P7UN45"/>